<dbReference type="SUPFAM" id="SSF53649">
    <property type="entry name" value="Alkaline phosphatase-like"/>
    <property type="match status" value="1"/>
</dbReference>
<dbReference type="InterPro" id="IPR017850">
    <property type="entry name" value="Alkaline_phosphatase_core_sf"/>
</dbReference>
<reference evidence="1 2" key="1">
    <citation type="submission" date="2019-02" db="EMBL/GenBank/DDBJ databases">
        <title>Deep-cultivation of Planctomycetes and their phenomic and genomic characterization uncovers novel biology.</title>
        <authorList>
            <person name="Wiegand S."/>
            <person name="Jogler M."/>
            <person name="Boedeker C."/>
            <person name="Pinto D."/>
            <person name="Vollmers J."/>
            <person name="Rivas-Marin E."/>
            <person name="Kohn T."/>
            <person name="Peeters S.H."/>
            <person name="Heuer A."/>
            <person name="Rast P."/>
            <person name="Oberbeckmann S."/>
            <person name="Bunk B."/>
            <person name="Jeske O."/>
            <person name="Meyerdierks A."/>
            <person name="Storesund J.E."/>
            <person name="Kallscheuer N."/>
            <person name="Luecker S."/>
            <person name="Lage O.M."/>
            <person name="Pohl T."/>
            <person name="Merkel B.J."/>
            <person name="Hornburger P."/>
            <person name="Mueller R.-W."/>
            <person name="Bruemmer F."/>
            <person name="Labrenz M."/>
            <person name="Spormann A.M."/>
            <person name="Op den Camp H."/>
            <person name="Overmann J."/>
            <person name="Amann R."/>
            <person name="Jetten M.S.M."/>
            <person name="Mascher T."/>
            <person name="Medema M.H."/>
            <person name="Devos D.P."/>
            <person name="Kaster A.-K."/>
            <person name="Ovreas L."/>
            <person name="Rohde M."/>
            <person name="Galperin M.Y."/>
            <person name="Jogler C."/>
        </authorList>
    </citation>
    <scope>NUCLEOTIDE SEQUENCE [LARGE SCALE GENOMIC DNA]</scope>
    <source>
        <strain evidence="1 2">Mal48</strain>
    </source>
</reference>
<dbReference type="Proteomes" id="UP000315724">
    <property type="component" value="Chromosome"/>
</dbReference>
<proteinExistence type="predicted"/>
<dbReference type="InterPro" id="IPR010869">
    <property type="entry name" value="DUF1501"/>
</dbReference>
<dbReference type="RefSeq" id="WP_145200133.1">
    <property type="nucleotide sequence ID" value="NZ_CP036267.1"/>
</dbReference>
<evidence type="ECO:0008006" key="3">
    <source>
        <dbReference type="Google" id="ProtNLM"/>
    </source>
</evidence>
<evidence type="ECO:0000313" key="2">
    <source>
        <dbReference type="Proteomes" id="UP000315724"/>
    </source>
</evidence>
<sequence length="484" mass="53642">MDPLYQNRLHVTRREFFGKSATGIGTVALASLLNRDGFGDAAPLGGLPSLPHLAPKAKRVIYLFQNGGPTHVDLFDYKPKLKDLHGQPLPNGYAEGKRFSTMTGEADGKLMLAPVEPFKQRGESGAWVSDFLPHTAQIADKLCFVKSMQTDAVNHAPAIQFLLSGGELPGRPTLGAWLTYGLGSESDSLPSFVVMTSISKGTSCGQIFYDFYWGSGFLPSKYQGVKFRGTGDPVLYISNPDGVSRSMRRGWLDDISKVNELKLQEFGDPEIATRIAQYEMAFKMQTSVPELTDLSGETKATLEMYGPEVHEPGTFAHNCLLARRLVERGTRCVQLMHAGWDQHNSLTTELYNQCRDTDQPSAALVQDLDRLGLLDETLVIWGGEFGRTPFIQGDINNRPRWGRDHHPYAFTVWMAGGGIKPGLSYGASDDLGVNAVENKVHVHDLQATWLHQMGIDHEKFTYKFQGRQFRLTDVHGHVVNEILS</sequence>
<organism evidence="1 2">
    <name type="scientific">Thalassoglobus polymorphus</name>
    <dbReference type="NCBI Taxonomy" id="2527994"/>
    <lineage>
        <taxon>Bacteria</taxon>
        <taxon>Pseudomonadati</taxon>
        <taxon>Planctomycetota</taxon>
        <taxon>Planctomycetia</taxon>
        <taxon>Planctomycetales</taxon>
        <taxon>Planctomycetaceae</taxon>
        <taxon>Thalassoglobus</taxon>
    </lineage>
</organism>
<gene>
    <name evidence="1" type="ORF">Mal48_28510</name>
</gene>
<dbReference type="EMBL" id="CP036267">
    <property type="protein sequence ID" value="QDT33598.1"/>
    <property type="molecule type" value="Genomic_DNA"/>
</dbReference>
<name>A0A517QPN0_9PLAN</name>
<dbReference type="AlphaFoldDB" id="A0A517QPN0"/>
<evidence type="ECO:0000313" key="1">
    <source>
        <dbReference type="EMBL" id="QDT33598.1"/>
    </source>
</evidence>
<dbReference type="PANTHER" id="PTHR43737:SF1">
    <property type="entry name" value="DUF1501 DOMAIN-CONTAINING PROTEIN"/>
    <property type="match status" value="1"/>
</dbReference>
<dbReference type="OrthoDB" id="127333at2"/>
<dbReference type="KEGG" id="tpol:Mal48_28510"/>
<dbReference type="PANTHER" id="PTHR43737">
    <property type="entry name" value="BLL7424 PROTEIN"/>
    <property type="match status" value="1"/>
</dbReference>
<dbReference type="Pfam" id="PF07394">
    <property type="entry name" value="DUF1501"/>
    <property type="match status" value="1"/>
</dbReference>
<accession>A0A517QPN0</accession>
<protein>
    <recommendedName>
        <fullName evidence="3">Sulfatase</fullName>
    </recommendedName>
</protein>
<keyword evidence="2" id="KW-1185">Reference proteome</keyword>